<dbReference type="Proteomes" id="UP001596405">
    <property type="component" value="Unassembled WGS sequence"/>
</dbReference>
<proteinExistence type="predicted"/>
<feature type="chain" id="PRO_5046007394" description="Outer membrane protein beta-barrel domain-containing protein" evidence="1">
    <location>
        <begin position="28"/>
        <end position="211"/>
    </location>
</feature>
<evidence type="ECO:0000313" key="3">
    <source>
        <dbReference type="Proteomes" id="UP001596405"/>
    </source>
</evidence>
<protein>
    <recommendedName>
        <fullName evidence="4">Outer membrane protein beta-barrel domain-containing protein</fullName>
    </recommendedName>
</protein>
<sequence length="211" mass="23063">MKKAALTFCTFLASVVFCWSQTFPASANEPETLFQGDVNHSFYIAPSLLLTHWQERSGLMVGGKAAWVMNHRFGIGLSGYGLVSRNNIGEIAETNNAFLQAGYGGAYFEYTPQPSRLLHLSFPVLIGMGGAAYTNNALGNNTSGSYSYEVYDTDTFFVLEPGVQAELNLARFMRLGLGVSYRFAQGVDLPKSTDKDMSAPAVSLIFKFGKF</sequence>
<evidence type="ECO:0000256" key="1">
    <source>
        <dbReference type="SAM" id="SignalP"/>
    </source>
</evidence>
<feature type="signal peptide" evidence="1">
    <location>
        <begin position="1"/>
        <end position="27"/>
    </location>
</feature>
<reference evidence="3" key="1">
    <citation type="journal article" date="2019" name="Int. J. Syst. Evol. Microbiol.">
        <title>The Global Catalogue of Microorganisms (GCM) 10K type strain sequencing project: providing services to taxonomists for standard genome sequencing and annotation.</title>
        <authorList>
            <consortium name="The Broad Institute Genomics Platform"/>
            <consortium name="The Broad Institute Genome Sequencing Center for Infectious Disease"/>
            <person name="Wu L."/>
            <person name="Ma J."/>
        </authorList>
    </citation>
    <scope>NUCLEOTIDE SEQUENCE [LARGE SCALE GENOMIC DNA]</scope>
    <source>
        <strain evidence="3">CGMCC 4.7393</strain>
    </source>
</reference>
<keyword evidence="1" id="KW-0732">Signal</keyword>
<dbReference type="RefSeq" id="WP_066617347.1">
    <property type="nucleotide sequence ID" value="NZ_JBHSYQ010000006.1"/>
</dbReference>
<evidence type="ECO:0000313" key="2">
    <source>
        <dbReference type="EMBL" id="MFC6998516.1"/>
    </source>
</evidence>
<accession>A0ABW2DQL7</accession>
<evidence type="ECO:0008006" key="4">
    <source>
        <dbReference type="Google" id="ProtNLM"/>
    </source>
</evidence>
<dbReference type="EMBL" id="JBHSYQ010000006">
    <property type="protein sequence ID" value="MFC6998516.1"/>
    <property type="molecule type" value="Genomic_DNA"/>
</dbReference>
<name>A0ABW2DQL7_9BACT</name>
<organism evidence="2 3">
    <name type="scientific">Rufibacter roseus</name>
    <dbReference type="NCBI Taxonomy" id="1567108"/>
    <lineage>
        <taxon>Bacteria</taxon>
        <taxon>Pseudomonadati</taxon>
        <taxon>Bacteroidota</taxon>
        <taxon>Cytophagia</taxon>
        <taxon>Cytophagales</taxon>
        <taxon>Hymenobacteraceae</taxon>
        <taxon>Rufibacter</taxon>
    </lineage>
</organism>
<gene>
    <name evidence="2" type="ORF">ACFQHR_12835</name>
</gene>
<keyword evidence="3" id="KW-1185">Reference proteome</keyword>
<comment type="caution">
    <text evidence="2">The sequence shown here is derived from an EMBL/GenBank/DDBJ whole genome shotgun (WGS) entry which is preliminary data.</text>
</comment>